<dbReference type="RefSeq" id="WP_004023641.1">
    <property type="nucleotide sequence ID" value="NZ_BAFD01000129.1"/>
</dbReference>
<name>A0ABQ0HLI1_9ACTN</name>
<proteinExistence type="predicted"/>
<dbReference type="Proteomes" id="UP000004881">
    <property type="component" value="Unassembled WGS sequence"/>
</dbReference>
<accession>A0ABQ0HLI1</accession>
<comment type="caution">
    <text evidence="1">The sequence shown here is derived from an EMBL/GenBank/DDBJ whole genome shotgun (WGS) entry which is preliminary data.</text>
</comment>
<reference evidence="1 2" key="1">
    <citation type="submission" date="2012-02" db="EMBL/GenBank/DDBJ databases">
        <title>Whole genome shotgun sequence of Gordonia terrae NBRC 100016.</title>
        <authorList>
            <person name="Takarada H."/>
            <person name="Hosoyama A."/>
            <person name="Tsuchikane K."/>
            <person name="Katsumata H."/>
            <person name="Yamazaki S."/>
            <person name="Fujita N."/>
        </authorList>
    </citation>
    <scope>NUCLEOTIDE SEQUENCE [LARGE SCALE GENOMIC DNA]</scope>
    <source>
        <strain evidence="1 2">NBRC 100016</strain>
    </source>
</reference>
<dbReference type="EMBL" id="BAFD01000129">
    <property type="protein sequence ID" value="GAB46746.1"/>
    <property type="molecule type" value="Genomic_DNA"/>
</dbReference>
<keyword evidence="2" id="KW-1185">Reference proteome</keyword>
<protein>
    <submittedName>
        <fullName evidence="1">Uncharacterized protein</fullName>
    </submittedName>
</protein>
<gene>
    <name evidence="1" type="ORF">GOTRE_181_00260</name>
</gene>
<dbReference type="GeneID" id="43396317"/>
<sequence length="106" mass="11902">MNIYIRVNSGGDLTFVDVDNLHQLFVETEVAVQVTIEILEEHGLACRSEMPGHVELVLAELYRRASALAEYTGWSEKWSQMINYASREGWMSGDGTTVRAHIDTTA</sequence>
<organism evidence="1 2">
    <name type="scientific">Gordonia terrae NBRC 100016</name>
    <dbReference type="NCBI Taxonomy" id="1089454"/>
    <lineage>
        <taxon>Bacteria</taxon>
        <taxon>Bacillati</taxon>
        <taxon>Actinomycetota</taxon>
        <taxon>Actinomycetes</taxon>
        <taxon>Mycobacteriales</taxon>
        <taxon>Gordoniaceae</taxon>
        <taxon>Gordonia</taxon>
    </lineage>
</organism>
<evidence type="ECO:0000313" key="1">
    <source>
        <dbReference type="EMBL" id="GAB46746.1"/>
    </source>
</evidence>
<evidence type="ECO:0000313" key="2">
    <source>
        <dbReference type="Proteomes" id="UP000004881"/>
    </source>
</evidence>